<dbReference type="PROSITE" id="PS51668">
    <property type="entry name" value="TSAA_2"/>
    <property type="match status" value="1"/>
</dbReference>
<evidence type="ECO:0000256" key="1">
    <source>
        <dbReference type="ARBA" id="ARBA00022691"/>
    </source>
</evidence>
<accession>A0A0F8ZA72</accession>
<organism evidence="4">
    <name type="scientific">marine sediment metagenome</name>
    <dbReference type="NCBI Taxonomy" id="412755"/>
    <lineage>
        <taxon>unclassified sequences</taxon>
        <taxon>metagenomes</taxon>
        <taxon>ecological metagenomes</taxon>
    </lineage>
</organism>
<proteinExistence type="inferred from homology"/>
<comment type="similarity">
    <text evidence="2">Belongs to the tRNA methyltransferase O family.</text>
</comment>
<comment type="caution">
    <text evidence="4">The sequence shown here is derived from an EMBL/GenBank/DDBJ whole genome shotgun (WGS) entry which is preliminary data.</text>
</comment>
<feature type="domain" description="TsaA-like" evidence="3">
    <location>
        <begin position="23"/>
        <end position="155"/>
    </location>
</feature>
<sequence length="169" mass="19052">MLDRLRRLFARAPEPPPLADVTLRPIGIVRNRIKKPMSEGWAEVTSQIVLRPELAEALLGLDTYSHVYVLFWPHQIPDEVRGSKPQLHPLDDEANPLQGVLATRSQIRFNPILVSAVPLLKVEKNVLHVQGLDAVDGSPVLDVKPYIAYFDCIAEAKVPKWVEERARQT</sequence>
<dbReference type="Gene3D" id="2.40.30.70">
    <property type="entry name" value="YaeB-like"/>
    <property type="match status" value="1"/>
</dbReference>
<dbReference type="PANTHER" id="PTHR12818:SF0">
    <property type="entry name" value="TRNA (ADENINE(37)-N6)-METHYLTRANSFERASE"/>
    <property type="match status" value="1"/>
</dbReference>
<evidence type="ECO:0000313" key="4">
    <source>
        <dbReference type="EMBL" id="KKK82840.1"/>
    </source>
</evidence>
<dbReference type="EMBL" id="LAZR01052488">
    <property type="protein sequence ID" value="KKK82840.1"/>
    <property type="molecule type" value="Genomic_DNA"/>
</dbReference>
<dbReference type="SUPFAM" id="SSF118196">
    <property type="entry name" value="YaeB-like"/>
    <property type="match status" value="1"/>
</dbReference>
<dbReference type="InterPro" id="IPR036414">
    <property type="entry name" value="YaeB_N_sf"/>
</dbReference>
<dbReference type="InterPro" id="IPR023370">
    <property type="entry name" value="TrmO-like_N"/>
</dbReference>
<dbReference type="Pfam" id="PF01980">
    <property type="entry name" value="TrmO_N"/>
    <property type="match status" value="1"/>
</dbReference>
<evidence type="ECO:0000256" key="2">
    <source>
        <dbReference type="ARBA" id="ARBA00033753"/>
    </source>
</evidence>
<dbReference type="InterPro" id="IPR036413">
    <property type="entry name" value="YaeB-like_sf"/>
</dbReference>
<reference evidence="4" key="1">
    <citation type="journal article" date="2015" name="Nature">
        <title>Complex archaea that bridge the gap between prokaryotes and eukaryotes.</title>
        <authorList>
            <person name="Spang A."/>
            <person name="Saw J.H."/>
            <person name="Jorgensen S.L."/>
            <person name="Zaremba-Niedzwiedzka K."/>
            <person name="Martijn J."/>
            <person name="Lind A.E."/>
            <person name="van Eijk R."/>
            <person name="Schleper C."/>
            <person name="Guy L."/>
            <person name="Ettema T.J."/>
        </authorList>
    </citation>
    <scope>NUCLEOTIDE SEQUENCE</scope>
</reference>
<gene>
    <name evidence="4" type="ORF">LCGC14_2799370</name>
</gene>
<dbReference type="AlphaFoldDB" id="A0A0F8ZA72"/>
<name>A0A0F8ZA72_9ZZZZ</name>
<evidence type="ECO:0000259" key="3">
    <source>
        <dbReference type="PROSITE" id="PS51668"/>
    </source>
</evidence>
<dbReference type="CDD" id="cd09281">
    <property type="entry name" value="UPF0066"/>
    <property type="match status" value="1"/>
</dbReference>
<keyword evidence="1" id="KW-0949">S-adenosyl-L-methionine</keyword>
<dbReference type="NCBIfam" id="TIGR00104">
    <property type="entry name" value="tRNA_TsaA"/>
    <property type="match status" value="1"/>
</dbReference>
<dbReference type="InterPro" id="IPR040372">
    <property type="entry name" value="YaeB-like"/>
</dbReference>
<protein>
    <recommendedName>
        <fullName evidence="3">TsaA-like domain-containing protein</fullName>
    </recommendedName>
</protein>
<dbReference type="PANTHER" id="PTHR12818">
    <property type="entry name" value="TRNA (ADENINE(37)-N6)-METHYLTRANSFERASE"/>
    <property type="match status" value="1"/>
</dbReference>